<evidence type="ECO:0008006" key="3">
    <source>
        <dbReference type="Google" id="ProtNLM"/>
    </source>
</evidence>
<comment type="caution">
    <text evidence="1">The sequence shown here is derived from an EMBL/GenBank/DDBJ whole genome shotgun (WGS) entry which is preliminary data.</text>
</comment>
<dbReference type="HOGENOM" id="CLU_1493377_0_0_10"/>
<dbReference type="InterPro" id="IPR032574">
    <property type="entry name" value="DUF4924"/>
</dbReference>
<evidence type="ECO:0000313" key="2">
    <source>
        <dbReference type="Proteomes" id="UP000006044"/>
    </source>
</evidence>
<accession>K0X744</accession>
<dbReference type="OrthoDB" id="1095125at2"/>
<dbReference type="EMBL" id="ADLE01000001">
    <property type="protein sequence ID" value="EJZ66211.1"/>
    <property type="molecule type" value="Genomic_DNA"/>
</dbReference>
<reference evidence="1 2" key="1">
    <citation type="submission" date="2012-08" db="EMBL/GenBank/DDBJ databases">
        <title>The Genome Sequence of Barnesiella intestinihominis YIT 11860.</title>
        <authorList>
            <consortium name="The Broad Institute Genome Sequencing Platform"/>
            <person name="Earl A."/>
            <person name="Ward D."/>
            <person name="Feldgarden M."/>
            <person name="Gevers D."/>
            <person name="Morotomi M."/>
            <person name="Walker B."/>
            <person name="Young S.K."/>
            <person name="Zeng Q."/>
            <person name="Gargeya S."/>
            <person name="Fitzgerald M."/>
            <person name="Haas B."/>
            <person name="Abouelleil A."/>
            <person name="Alvarado L."/>
            <person name="Arachchi H.M."/>
            <person name="Berlin A.M."/>
            <person name="Chapman S.B."/>
            <person name="Goldberg J."/>
            <person name="Griggs A."/>
            <person name="Gujja S."/>
            <person name="Hansen M."/>
            <person name="Howarth C."/>
            <person name="Imamovic A."/>
            <person name="Larimer J."/>
            <person name="McCowen C."/>
            <person name="Montmayeur A."/>
            <person name="Murphy C."/>
            <person name="Neiman D."/>
            <person name="Pearson M."/>
            <person name="Priest M."/>
            <person name="Roberts A."/>
            <person name="Saif S."/>
            <person name="Shea T."/>
            <person name="Sisk P."/>
            <person name="Sykes S."/>
            <person name="Wortman J."/>
            <person name="Nusbaum C."/>
            <person name="Birren B."/>
        </authorList>
    </citation>
    <scope>NUCLEOTIDE SEQUENCE [LARGE SCALE GENOMIC DNA]</scope>
    <source>
        <strain evidence="1 2">YIT 11860</strain>
    </source>
</reference>
<dbReference type="eggNOG" id="ENOG502ZGS8">
    <property type="taxonomic scope" value="Bacteria"/>
</dbReference>
<dbReference type="STRING" id="742726.HMPREF9448_00388"/>
<proteinExistence type="predicted"/>
<dbReference type="GeneID" id="77847740"/>
<keyword evidence="2" id="KW-1185">Reference proteome</keyword>
<sequence length="181" mass="21071">MIIASQKKKENIAEYLLYMWQIEDIIRAYGLDIDQIQKHIIDSYDLPEEQKKSMRDWYESLIDMMHSEGVEKKGHLQLNKNVLIDLTDLHLRLLKSTREPFYGAAFFKTLPYIVELRAKSGEGKTGELETCFNALYGVLLLRLQKKEIQSDTLKAIQQISAFLSILAEKYKQEKAGELELE</sequence>
<dbReference type="PATRIC" id="fig|742726.3.peg.396"/>
<dbReference type="Proteomes" id="UP000006044">
    <property type="component" value="Unassembled WGS sequence"/>
</dbReference>
<protein>
    <recommendedName>
        <fullName evidence="3">DUF4924 domain-containing protein</fullName>
    </recommendedName>
</protein>
<name>K0X744_9BACT</name>
<dbReference type="RefSeq" id="WP_008860885.1">
    <property type="nucleotide sequence ID" value="NZ_CAXSYG010000002.1"/>
</dbReference>
<dbReference type="AlphaFoldDB" id="K0X744"/>
<dbReference type="Pfam" id="PF16271">
    <property type="entry name" value="DUF4924"/>
    <property type="match status" value="1"/>
</dbReference>
<gene>
    <name evidence="1" type="ORF">HMPREF9448_00388</name>
</gene>
<evidence type="ECO:0000313" key="1">
    <source>
        <dbReference type="EMBL" id="EJZ66211.1"/>
    </source>
</evidence>
<organism evidence="1 2">
    <name type="scientific">Barnesiella intestinihominis YIT 11860</name>
    <dbReference type="NCBI Taxonomy" id="742726"/>
    <lineage>
        <taxon>Bacteria</taxon>
        <taxon>Pseudomonadati</taxon>
        <taxon>Bacteroidota</taxon>
        <taxon>Bacteroidia</taxon>
        <taxon>Bacteroidales</taxon>
        <taxon>Barnesiellaceae</taxon>
        <taxon>Barnesiella</taxon>
    </lineage>
</organism>